<dbReference type="PROSITE" id="PS51257">
    <property type="entry name" value="PROKAR_LIPOPROTEIN"/>
    <property type="match status" value="1"/>
</dbReference>
<reference evidence="1 2" key="1">
    <citation type="journal article" date="2018" name="Int. J. Syst. Evol. Microbiol.">
        <title>Flavobacterium chryseum sp. nov. and Flavobacterium psychroterrae sp. nov., novel environmental bacteria isolated from Antarctica.</title>
        <authorList>
            <person name="Kralova S."/>
            <person name="Svec P."/>
            <person name="Busse H.J."/>
            <person name="Stankova E."/>
            <person name="Vaczi P."/>
            <person name="Sedlacek I."/>
        </authorList>
    </citation>
    <scope>NUCLEOTIDE SEQUENCE [LARGE SCALE GENOMIC DNA]</scope>
    <source>
        <strain evidence="1 2">CCM 8827</strain>
    </source>
</reference>
<proteinExistence type="predicted"/>
<dbReference type="Gene3D" id="1.25.40.10">
    <property type="entry name" value="Tetratricopeptide repeat domain"/>
    <property type="match status" value="1"/>
</dbReference>
<evidence type="ECO:0000313" key="1">
    <source>
        <dbReference type="EMBL" id="MBS7232520.1"/>
    </source>
</evidence>
<dbReference type="Proteomes" id="UP000722625">
    <property type="component" value="Unassembled WGS sequence"/>
</dbReference>
<evidence type="ECO:0008006" key="3">
    <source>
        <dbReference type="Google" id="ProtNLM"/>
    </source>
</evidence>
<accession>A0ABS5PF44</accession>
<organism evidence="1 2">
    <name type="scientific">Flavobacterium psychroterrae</name>
    <dbReference type="NCBI Taxonomy" id="2133767"/>
    <lineage>
        <taxon>Bacteria</taxon>
        <taxon>Pseudomonadati</taxon>
        <taxon>Bacteroidota</taxon>
        <taxon>Flavobacteriia</taxon>
        <taxon>Flavobacteriales</taxon>
        <taxon>Flavobacteriaceae</taxon>
        <taxon>Flavobacterium</taxon>
    </lineage>
</organism>
<comment type="caution">
    <text evidence="1">The sequence shown here is derived from an EMBL/GenBank/DDBJ whole genome shotgun (WGS) entry which is preliminary data.</text>
</comment>
<name>A0ABS5PF44_9FLAO</name>
<protein>
    <recommendedName>
        <fullName evidence="3">Sel1 repeat family protein</fullName>
    </recommendedName>
</protein>
<dbReference type="EMBL" id="JAGYVZ010000015">
    <property type="protein sequence ID" value="MBS7232520.1"/>
    <property type="molecule type" value="Genomic_DNA"/>
</dbReference>
<evidence type="ECO:0000313" key="2">
    <source>
        <dbReference type="Proteomes" id="UP000722625"/>
    </source>
</evidence>
<keyword evidence="2" id="KW-1185">Reference proteome</keyword>
<dbReference type="InterPro" id="IPR011990">
    <property type="entry name" value="TPR-like_helical_dom_sf"/>
</dbReference>
<dbReference type="RefSeq" id="WP_213302681.1">
    <property type="nucleotide sequence ID" value="NZ_JAGYVZ010000015.1"/>
</dbReference>
<sequence length="160" mass="18282">MKPITILIISLIFVLILISCNKKEEGLPLNSPTPSDRDFYIKEALVKGDTNAYLNLNSYYMDYPIDGILYSAIIMANKYEYHLAYLNVYEALTSQDHKADVSELEDLDKNTRKIALEYLIKGAEKGNKSCKSILGHHYLEGRFVEKDTIKGEQLIKEGER</sequence>
<gene>
    <name evidence="1" type="ORF">KHA90_15995</name>
</gene>